<dbReference type="GO" id="GO:0005743">
    <property type="term" value="C:mitochondrial inner membrane"/>
    <property type="evidence" value="ECO:0007669"/>
    <property type="project" value="UniProtKB-SubCell"/>
</dbReference>
<evidence type="ECO:0000256" key="2">
    <source>
        <dbReference type="ARBA" id="ARBA00022692"/>
    </source>
</evidence>
<comment type="subcellular location">
    <subcellularLocation>
        <location evidence="1">Mitochondrion inner membrane</location>
    </subcellularLocation>
</comment>
<sequence>MPSATPLKPITGMLKKRIIRDLAIGLSSGFVCAEVYWYYFDKHLKRVDNYYAKHGRASDR</sequence>
<dbReference type="EMBL" id="KZ303507">
    <property type="protein sequence ID" value="PIA15467.1"/>
    <property type="molecule type" value="Genomic_DNA"/>
</dbReference>
<dbReference type="CDD" id="cd22888">
    <property type="entry name" value="CcO_VIIa_fungal"/>
    <property type="match status" value="1"/>
</dbReference>
<keyword evidence="9" id="KW-1185">Reference proteome</keyword>
<dbReference type="Proteomes" id="UP000242474">
    <property type="component" value="Unassembled WGS sequence"/>
</dbReference>
<accession>A0A2G5B9R0</accession>
<evidence type="ECO:0000256" key="7">
    <source>
        <dbReference type="SAM" id="Phobius"/>
    </source>
</evidence>
<evidence type="ECO:0000256" key="1">
    <source>
        <dbReference type="ARBA" id="ARBA00004273"/>
    </source>
</evidence>
<proteinExistence type="predicted"/>
<dbReference type="PANTHER" id="PTHR28264:SF1">
    <property type="entry name" value="CYTOCHROME C OXIDASE SUBUNIT 6C"/>
    <property type="match status" value="1"/>
</dbReference>
<evidence type="ECO:0000256" key="5">
    <source>
        <dbReference type="ARBA" id="ARBA00023128"/>
    </source>
</evidence>
<keyword evidence="6 7" id="KW-0472">Membrane</keyword>
<evidence type="ECO:0000256" key="6">
    <source>
        <dbReference type="ARBA" id="ARBA00023136"/>
    </source>
</evidence>
<keyword evidence="5" id="KW-0496">Mitochondrion</keyword>
<name>A0A2G5B9R0_COERN</name>
<dbReference type="GO" id="GO:0006123">
    <property type="term" value="P:mitochondrial electron transport, cytochrome c to oxygen"/>
    <property type="evidence" value="ECO:0007669"/>
    <property type="project" value="TreeGrafter"/>
</dbReference>
<keyword evidence="2 7" id="KW-0812">Transmembrane</keyword>
<reference evidence="8 9" key="1">
    <citation type="journal article" date="2015" name="Genome Biol. Evol.">
        <title>Phylogenomic analyses indicate that early fungi evolved digesting cell walls of algal ancestors of land plants.</title>
        <authorList>
            <person name="Chang Y."/>
            <person name="Wang S."/>
            <person name="Sekimoto S."/>
            <person name="Aerts A.L."/>
            <person name="Choi C."/>
            <person name="Clum A."/>
            <person name="LaButti K.M."/>
            <person name="Lindquist E.A."/>
            <person name="Yee Ngan C."/>
            <person name="Ohm R.A."/>
            <person name="Salamov A.A."/>
            <person name="Grigoriev I.V."/>
            <person name="Spatafora J.W."/>
            <person name="Berbee M.L."/>
        </authorList>
    </citation>
    <scope>NUCLEOTIDE SEQUENCE [LARGE SCALE GENOMIC DNA]</scope>
    <source>
        <strain evidence="8 9">NRRL 1564</strain>
    </source>
</reference>
<gene>
    <name evidence="8" type="ORF">COEREDRAFT_93264</name>
</gene>
<keyword evidence="3" id="KW-0999">Mitochondrion inner membrane</keyword>
<evidence type="ECO:0000313" key="8">
    <source>
        <dbReference type="EMBL" id="PIA15467.1"/>
    </source>
</evidence>
<dbReference type="GO" id="GO:0004129">
    <property type="term" value="F:cytochrome-c oxidase activity"/>
    <property type="evidence" value="ECO:0007669"/>
    <property type="project" value="TreeGrafter"/>
</dbReference>
<evidence type="ECO:0000313" key="9">
    <source>
        <dbReference type="Proteomes" id="UP000242474"/>
    </source>
</evidence>
<keyword evidence="4 7" id="KW-1133">Transmembrane helix</keyword>
<organism evidence="8 9">
    <name type="scientific">Coemansia reversa (strain ATCC 12441 / NRRL 1564)</name>
    <dbReference type="NCBI Taxonomy" id="763665"/>
    <lineage>
        <taxon>Eukaryota</taxon>
        <taxon>Fungi</taxon>
        <taxon>Fungi incertae sedis</taxon>
        <taxon>Zoopagomycota</taxon>
        <taxon>Kickxellomycotina</taxon>
        <taxon>Kickxellomycetes</taxon>
        <taxon>Kickxellales</taxon>
        <taxon>Kickxellaceae</taxon>
        <taxon>Coemansia</taxon>
    </lineage>
</organism>
<dbReference type="AlphaFoldDB" id="A0A2G5B9R0"/>
<evidence type="ECO:0008006" key="10">
    <source>
        <dbReference type="Google" id="ProtNLM"/>
    </source>
</evidence>
<evidence type="ECO:0000256" key="4">
    <source>
        <dbReference type="ARBA" id="ARBA00022989"/>
    </source>
</evidence>
<evidence type="ECO:0000256" key="3">
    <source>
        <dbReference type="ARBA" id="ARBA00022792"/>
    </source>
</evidence>
<feature type="transmembrane region" description="Helical" evidence="7">
    <location>
        <begin position="21"/>
        <end position="40"/>
    </location>
</feature>
<dbReference type="PANTHER" id="PTHR28264">
    <property type="entry name" value="CYTOCHROME C OXIDASE SUBUNIT 7A"/>
    <property type="match status" value="1"/>
</dbReference>
<dbReference type="OrthoDB" id="2317211at2759"/>
<protein>
    <recommendedName>
        <fullName evidence="10">Cytochrome c oxidase polypeptide VIIA</fullName>
    </recommendedName>
</protein>